<organism evidence="2 3">
    <name type="scientific">Chryseosolibacter histidini</name>
    <dbReference type="NCBI Taxonomy" id="2782349"/>
    <lineage>
        <taxon>Bacteria</taxon>
        <taxon>Pseudomonadati</taxon>
        <taxon>Bacteroidota</taxon>
        <taxon>Cytophagia</taxon>
        <taxon>Cytophagales</taxon>
        <taxon>Chryseotaleaceae</taxon>
        <taxon>Chryseosolibacter</taxon>
    </lineage>
</organism>
<feature type="transmembrane region" description="Helical" evidence="1">
    <location>
        <begin position="12"/>
        <end position="31"/>
    </location>
</feature>
<feature type="transmembrane region" description="Helical" evidence="1">
    <location>
        <begin position="43"/>
        <end position="65"/>
    </location>
</feature>
<keyword evidence="3" id="KW-1185">Reference proteome</keyword>
<protein>
    <recommendedName>
        <fullName evidence="4">DUF4157 domain-containing protein</fullName>
    </recommendedName>
</protein>
<gene>
    <name evidence="2" type="ORF">KK083_25130</name>
</gene>
<evidence type="ECO:0000313" key="3">
    <source>
        <dbReference type="Proteomes" id="UP001319200"/>
    </source>
</evidence>
<name>A0AAP2DSG2_9BACT</name>
<accession>A0AAP2DSG2</accession>
<dbReference type="Proteomes" id="UP001319200">
    <property type="component" value="Unassembled WGS sequence"/>
</dbReference>
<keyword evidence="1" id="KW-1133">Transmembrane helix</keyword>
<keyword evidence="1" id="KW-0472">Membrane</keyword>
<comment type="caution">
    <text evidence="2">The sequence shown here is derived from an EMBL/GenBank/DDBJ whole genome shotgun (WGS) entry which is preliminary data.</text>
</comment>
<evidence type="ECO:0000256" key="1">
    <source>
        <dbReference type="SAM" id="Phobius"/>
    </source>
</evidence>
<proteinExistence type="predicted"/>
<sequence length="131" mass="16276">MLPLKIYTRKRIFNYYTGLSFFIFIWISKLTKDETRLVRHEKIHFLQQVEMLFIFHWLLYAYFYIVSRAKGHGHYVAYRYNPFEIEAYDNEHDVNYLKTRGYFAWAGYVRKYHEFLSRNFEGLPRTRNTIY</sequence>
<dbReference type="RefSeq" id="WP_254168611.1">
    <property type="nucleotide sequence ID" value="NZ_JAHESF010000036.1"/>
</dbReference>
<dbReference type="EMBL" id="JAHESF010000036">
    <property type="protein sequence ID" value="MBT1700197.1"/>
    <property type="molecule type" value="Genomic_DNA"/>
</dbReference>
<evidence type="ECO:0008006" key="4">
    <source>
        <dbReference type="Google" id="ProtNLM"/>
    </source>
</evidence>
<reference evidence="2 3" key="1">
    <citation type="submission" date="2021-05" db="EMBL/GenBank/DDBJ databases">
        <title>A Polyphasic approach of four new species of the genus Ohtaekwangia: Ohtaekwangia histidinii sp. nov., Ohtaekwangia cretensis sp. nov., Ohtaekwangia indiensis sp. nov., Ohtaekwangia reichenbachii sp. nov. from diverse environment.</title>
        <authorList>
            <person name="Octaviana S."/>
        </authorList>
    </citation>
    <scope>NUCLEOTIDE SEQUENCE [LARGE SCALE GENOMIC DNA]</scope>
    <source>
        <strain evidence="2 3">PWU4</strain>
    </source>
</reference>
<dbReference type="AlphaFoldDB" id="A0AAP2DSG2"/>
<evidence type="ECO:0000313" key="2">
    <source>
        <dbReference type="EMBL" id="MBT1700197.1"/>
    </source>
</evidence>
<keyword evidence="1" id="KW-0812">Transmembrane</keyword>